<dbReference type="Proteomes" id="UP000284842">
    <property type="component" value="Unassembled WGS sequence"/>
</dbReference>
<gene>
    <name evidence="1" type="ORF">CVT24_009517</name>
</gene>
<dbReference type="SUPFAM" id="SSF52058">
    <property type="entry name" value="L domain-like"/>
    <property type="match status" value="1"/>
</dbReference>
<sequence length="330" mass="37884">MGARIPMPTDESYPHCPLFSKSPLQPLYPIALSQVCIQWRELVLQMPVLWRYIHVSRSAEAHRRLKSQIQRSLEWLPTYLIRSGDQPLHITIDTTRVPFPATLPLLAKASGRWASLTLLVSHVGHLPPILSVLGNTHVPALNSLTIASDIYREGIVVYDALPAFFDYAPSLTRIKLLGTYTAWNAPPFSNLLQMELCYASHWPDFESLGSLFAASPNLRQLVIHDDIAQILHNVDLPRNYEQIRLMSLTYLEIRVYRLRRAKAEVARLVALFFLPSLRTLHLKEIFKDEWKELYRAFGFPLHPGDFDHTYPHRALEYFPALSNLNVEFAI</sequence>
<proteinExistence type="predicted"/>
<dbReference type="OrthoDB" id="3155440at2759"/>
<accession>A0A409VYF1</accession>
<dbReference type="STRING" id="181874.A0A409VYF1"/>
<dbReference type="AlphaFoldDB" id="A0A409VYF1"/>
<evidence type="ECO:0000313" key="2">
    <source>
        <dbReference type="Proteomes" id="UP000284842"/>
    </source>
</evidence>
<evidence type="ECO:0000313" key="1">
    <source>
        <dbReference type="EMBL" id="PPQ71260.1"/>
    </source>
</evidence>
<dbReference type="EMBL" id="NHTK01005922">
    <property type="protein sequence ID" value="PPQ71260.1"/>
    <property type="molecule type" value="Genomic_DNA"/>
</dbReference>
<reference evidence="1 2" key="1">
    <citation type="journal article" date="2018" name="Evol. Lett.">
        <title>Horizontal gene cluster transfer increased hallucinogenic mushroom diversity.</title>
        <authorList>
            <person name="Reynolds H.T."/>
            <person name="Vijayakumar V."/>
            <person name="Gluck-Thaler E."/>
            <person name="Korotkin H.B."/>
            <person name="Matheny P.B."/>
            <person name="Slot J.C."/>
        </authorList>
    </citation>
    <scope>NUCLEOTIDE SEQUENCE [LARGE SCALE GENOMIC DNA]</scope>
    <source>
        <strain evidence="1 2">2629</strain>
    </source>
</reference>
<protein>
    <recommendedName>
        <fullName evidence="3">F-box domain-containing protein</fullName>
    </recommendedName>
</protein>
<name>A0A409VYF1_9AGAR</name>
<organism evidence="1 2">
    <name type="scientific">Panaeolus cyanescens</name>
    <dbReference type="NCBI Taxonomy" id="181874"/>
    <lineage>
        <taxon>Eukaryota</taxon>
        <taxon>Fungi</taxon>
        <taxon>Dikarya</taxon>
        <taxon>Basidiomycota</taxon>
        <taxon>Agaricomycotina</taxon>
        <taxon>Agaricomycetes</taxon>
        <taxon>Agaricomycetidae</taxon>
        <taxon>Agaricales</taxon>
        <taxon>Agaricineae</taxon>
        <taxon>Galeropsidaceae</taxon>
        <taxon>Panaeolus</taxon>
    </lineage>
</organism>
<keyword evidence="2" id="KW-1185">Reference proteome</keyword>
<evidence type="ECO:0008006" key="3">
    <source>
        <dbReference type="Google" id="ProtNLM"/>
    </source>
</evidence>
<comment type="caution">
    <text evidence="1">The sequence shown here is derived from an EMBL/GenBank/DDBJ whole genome shotgun (WGS) entry which is preliminary data.</text>
</comment>
<dbReference type="InParanoid" id="A0A409VYF1"/>